<comment type="caution">
    <text evidence="2">The sequence shown here is derived from an EMBL/GenBank/DDBJ whole genome shotgun (WGS) entry which is preliminary data.</text>
</comment>
<dbReference type="AlphaFoldDB" id="A0A7J7FRM0"/>
<proteinExistence type="predicted"/>
<reference evidence="2 3" key="2">
    <citation type="submission" date="2020-07" db="EMBL/GenBank/DDBJ databases">
        <title>Genome assembly of wild tea tree DASZ reveals pedigree and selection history of tea varieties.</title>
        <authorList>
            <person name="Zhang W."/>
        </authorList>
    </citation>
    <scope>NUCLEOTIDE SEQUENCE [LARGE SCALE GENOMIC DNA]</scope>
    <source>
        <strain evidence="3">cv. G240</strain>
        <tissue evidence="2">Leaf</tissue>
    </source>
</reference>
<accession>A0A7J7FRM0</accession>
<dbReference type="EMBL" id="JACBKZ010000015">
    <property type="protein sequence ID" value="KAF5930621.1"/>
    <property type="molecule type" value="Genomic_DNA"/>
</dbReference>
<sequence length="246" mass="27495">MWDATIFSIHQKVILGADVLYDMSGRIIFVELLLFFFFCSIKLKMRCVLCIYWQGFDDLFATVTFLIQNSPGSVFIATYHNKSGHHLIEFLMAKWGLKPSYKASGLAEIVLNSEEAEAKAKKMEEEMYRLRERLEERNGQLQASASTAGKAPRSSVGFAARAANHTIQYFSGDCRDTVSSQTPLERPFPRSSGQAKTGKNWKKYYMIEQATLNAFLHFASGALPLDPAVALPPGPPRADRAARSPS</sequence>
<gene>
    <name evidence="2" type="ORF">HYC85_031494</name>
</gene>
<keyword evidence="1" id="KW-0175">Coiled coil</keyword>
<evidence type="ECO:0000313" key="3">
    <source>
        <dbReference type="Proteomes" id="UP000593564"/>
    </source>
</evidence>
<name>A0A7J7FRM0_CAMSI</name>
<evidence type="ECO:0000313" key="2">
    <source>
        <dbReference type="EMBL" id="KAF5930621.1"/>
    </source>
</evidence>
<organism evidence="2 3">
    <name type="scientific">Camellia sinensis</name>
    <name type="common">Tea plant</name>
    <name type="synonym">Thea sinensis</name>
    <dbReference type="NCBI Taxonomy" id="4442"/>
    <lineage>
        <taxon>Eukaryota</taxon>
        <taxon>Viridiplantae</taxon>
        <taxon>Streptophyta</taxon>
        <taxon>Embryophyta</taxon>
        <taxon>Tracheophyta</taxon>
        <taxon>Spermatophyta</taxon>
        <taxon>Magnoliopsida</taxon>
        <taxon>eudicotyledons</taxon>
        <taxon>Gunneridae</taxon>
        <taxon>Pentapetalae</taxon>
        <taxon>asterids</taxon>
        <taxon>Ericales</taxon>
        <taxon>Theaceae</taxon>
        <taxon>Camellia</taxon>
    </lineage>
</organism>
<protein>
    <submittedName>
        <fullName evidence="2">Uncharacterized protein</fullName>
    </submittedName>
</protein>
<feature type="coiled-coil region" evidence="1">
    <location>
        <begin position="106"/>
        <end position="140"/>
    </location>
</feature>
<reference evidence="3" key="1">
    <citation type="journal article" date="2020" name="Nat. Commun.">
        <title>Genome assembly of wild tea tree DASZ reveals pedigree and selection history of tea varieties.</title>
        <authorList>
            <person name="Zhang W."/>
            <person name="Zhang Y."/>
            <person name="Qiu H."/>
            <person name="Guo Y."/>
            <person name="Wan H."/>
            <person name="Zhang X."/>
            <person name="Scossa F."/>
            <person name="Alseekh S."/>
            <person name="Zhang Q."/>
            <person name="Wang P."/>
            <person name="Xu L."/>
            <person name="Schmidt M.H."/>
            <person name="Jia X."/>
            <person name="Li D."/>
            <person name="Zhu A."/>
            <person name="Guo F."/>
            <person name="Chen W."/>
            <person name="Ni D."/>
            <person name="Usadel B."/>
            <person name="Fernie A.R."/>
            <person name="Wen W."/>
        </authorList>
    </citation>
    <scope>NUCLEOTIDE SEQUENCE [LARGE SCALE GENOMIC DNA]</scope>
    <source>
        <strain evidence="3">cv. G240</strain>
    </source>
</reference>
<keyword evidence="3" id="KW-1185">Reference proteome</keyword>
<dbReference type="Proteomes" id="UP000593564">
    <property type="component" value="Unassembled WGS sequence"/>
</dbReference>
<evidence type="ECO:0000256" key="1">
    <source>
        <dbReference type="SAM" id="Coils"/>
    </source>
</evidence>